<evidence type="ECO:0000259" key="2">
    <source>
        <dbReference type="PROSITE" id="PS50011"/>
    </source>
</evidence>
<dbReference type="InterPro" id="IPR052402">
    <property type="entry name" value="ADCK_kinase"/>
</dbReference>
<reference evidence="3" key="1">
    <citation type="submission" date="2021-02" db="EMBL/GenBank/DDBJ databases">
        <authorList>
            <person name="Dougan E. K."/>
            <person name="Rhodes N."/>
            <person name="Thang M."/>
            <person name="Chan C."/>
        </authorList>
    </citation>
    <scope>NUCLEOTIDE SEQUENCE</scope>
</reference>
<feature type="transmembrane region" description="Helical" evidence="1">
    <location>
        <begin position="53"/>
        <end position="76"/>
    </location>
</feature>
<keyword evidence="1" id="KW-1133">Transmembrane helix</keyword>
<accession>A0A813BPH1</accession>
<evidence type="ECO:0000256" key="1">
    <source>
        <dbReference type="SAM" id="Phobius"/>
    </source>
</evidence>
<evidence type="ECO:0000313" key="4">
    <source>
        <dbReference type="Proteomes" id="UP000601435"/>
    </source>
</evidence>
<gene>
    <name evidence="3" type="ORF">SNEC2469_LOCUS31364</name>
</gene>
<feature type="transmembrane region" description="Helical" evidence="1">
    <location>
        <begin position="23"/>
        <end position="41"/>
    </location>
</feature>
<evidence type="ECO:0000313" key="3">
    <source>
        <dbReference type="EMBL" id="CAE7915486.1"/>
    </source>
</evidence>
<dbReference type="PROSITE" id="PS50011">
    <property type="entry name" value="PROTEIN_KINASE_DOM"/>
    <property type="match status" value="1"/>
</dbReference>
<keyword evidence="1" id="KW-0472">Membrane</keyword>
<comment type="caution">
    <text evidence="3">The sequence shown here is derived from an EMBL/GenBank/DDBJ whole genome shotgun (WGS) entry which is preliminary data.</text>
</comment>
<protein>
    <recommendedName>
        <fullName evidence="2">Protein kinase domain-containing protein</fullName>
    </recommendedName>
</protein>
<keyword evidence="4" id="KW-1185">Reference proteome</keyword>
<dbReference type="PANTHER" id="PTHR45890:SF1">
    <property type="entry name" value="AARF DOMAIN CONTAINING KINASE 2"/>
    <property type="match status" value="1"/>
</dbReference>
<name>A0A813BPH1_9DINO</name>
<dbReference type="SUPFAM" id="SSF56112">
    <property type="entry name" value="Protein kinase-like (PK-like)"/>
    <property type="match status" value="1"/>
</dbReference>
<dbReference type="Pfam" id="PF03109">
    <property type="entry name" value="ABC1"/>
    <property type="match status" value="1"/>
</dbReference>
<dbReference type="InterPro" id="IPR011009">
    <property type="entry name" value="Kinase-like_dom_sf"/>
</dbReference>
<feature type="domain" description="Protein kinase" evidence="2">
    <location>
        <begin position="170"/>
        <end position="529"/>
    </location>
</feature>
<dbReference type="AlphaFoldDB" id="A0A813BPH1"/>
<dbReference type="EMBL" id="CAJNJA010075696">
    <property type="protein sequence ID" value="CAE7915486.1"/>
    <property type="molecule type" value="Genomic_DNA"/>
</dbReference>
<dbReference type="Gene3D" id="1.10.510.10">
    <property type="entry name" value="Transferase(Phosphotransferase) domain 1"/>
    <property type="match status" value="1"/>
</dbReference>
<dbReference type="InterPro" id="IPR004147">
    <property type="entry name" value="ABC1_dom"/>
</dbReference>
<dbReference type="Proteomes" id="UP000601435">
    <property type="component" value="Unassembled WGS sequence"/>
</dbReference>
<dbReference type="PANTHER" id="PTHR45890">
    <property type="entry name" value="AARF DOMAIN CONTAINING KINASE 2 (PREDICTED)"/>
    <property type="match status" value="1"/>
</dbReference>
<dbReference type="OrthoDB" id="427480at2759"/>
<keyword evidence="1" id="KW-0812">Transmembrane</keyword>
<dbReference type="GO" id="GO:0005739">
    <property type="term" value="C:mitochondrion"/>
    <property type="evidence" value="ECO:0007669"/>
    <property type="project" value="TreeGrafter"/>
</dbReference>
<organism evidence="3 4">
    <name type="scientific">Symbiodinium necroappetens</name>
    <dbReference type="NCBI Taxonomy" id="1628268"/>
    <lineage>
        <taxon>Eukaryota</taxon>
        <taxon>Sar</taxon>
        <taxon>Alveolata</taxon>
        <taxon>Dinophyceae</taxon>
        <taxon>Suessiales</taxon>
        <taxon>Symbiodiniaceae</taxon>
        <taxon>Symbiodinium</taxon>
    </lineage>
</organism>
<sequence>MARDVAGSILNDQQGHDEHPGSLSFWFLVLTFAVVASVLLKRINSKVDFAVEVLLRAFELLWFYLPLLPLLAFSLLADRCSPACNLADASRPQAPSWVDWWWAVALRRVQRSGPVFVKLGQWAATRPDLIPEDVCSHLGHLHDSTEPHSLQHTHKVLRESFSDTWFRHLLIEPEPIGSGCIAQVYRGRLLTSGATSSSKASPLRLLGSRLHRFCGGSCSSTARPSVEVAVKVVHPQVQRAVDVDLQVLDQLAGISKHVGAERLGIPLMLRQFSAFLKAQTNLETEAQNLRRMKQMLASCDGSVVIPEVFDRWVAPNVLVMSFEEGEPLTALLDSDGPDRPRLEAWRILVDSFWAMVFKYRFVHGDLHPGNILWRPPVDASGKVQLVLLDCGLVIDLSGQAGEDLSAMLKAFLTKSEEDVARLLISLSERVGGKPEDVVQPEVFVNGIASLIRSGKGVGFRLSKLNAGSLMGQSLLLGRKHGVRFDARFVNLMVAMIVVQGVSLRLNGDGDIMSRMRPFLFGAAVSHLTS</sequence>
<proteinExistence type="predicted"/>
<dbReference type="GO" id="GO:0005524">
    <property type="term" value="F:ATP binding"/>
    <property type="evidence" value="ECO:0007669"/>
    <property type="project" value="InterPro"/>
</dbReference>
<dbReference type="GO" id="GO:0004672">
    <property type="term" value="F:protein kinase activity"/>
    <property type="evidence" value="ECO:0007669"/>
    <property type="project" value="InterPro"/>
</dbReference>
<dbReference type="InterPro" id="IPR000719">
    <property type="entry name" value="Prot_kinase_dom"/>
</dbReference>